<gene>
    <name evidence="5" type="ORF">LOD99_3240</name>
</gene>
<dbReference type="GO" id="GO:0097157">
    <property type="term" value="F:pre-mRNA intronic binding"/>
    <property type="evidence" value="ECO:0007669"/>
    <property type="project" value="TreeGrafter"/>
</dbReference>
<dbReference type="GO" id="GO:0000398">
    <property type="term" value="P:mRNA splicing, via spliceosome"/>
    <property type="evidence" value="ECO:0007669"/>
    <property type="project" value="TreeGrafter"/>
</dbReference>
<keyword evidence="1 2" id="KW-0694">RNA-binding</keyword>
<evidence type="ECO:0000256" key="2">
    <source>
        <dbReference type="PROSITE-ProRule" id="PRU00176"/>
    </source>
</evidence>
<protein>
    <submittedName>
        <fullName evidence="5">RNA-binding protein 41-like isoform X2</fullName>
    </submittedName>
</protein>
<accession>A0AAV7JXT2</accession>
<dbReference type="Pfam" id="PF00076">
    <property type="entry name" value="RRM_1"/>
    <property type="match status" value="1"/>
</dbReference>
<keyword evidence="6" id="KW-1185">Reference proteome</keyword>
<dbReference type="AlphaFoldDB" id="A0AAV7JXT2"/>
<dbReference type="Gene3D" id="3.30.70.330">
    <property type="match status" value="1"/>
</dbReference>
<feature type="domain" description="RRM" evidence="4">
    <location>
        <begin position="271"/>
        <end position="349"/>
    </location>
</feature>
<evidence type="ECO:0000256" key="1">
    <source>
        <dbReference type="ARBA" id="ARBA00022884"/>
    </source>
</evidence>
<feature type="compositionally biased region" description="Polar residues" evidence="3">
    <location>
        <begin position="154"/>
        <end position="170"/>
    </location>
</feature>
<dbReference type="SUPFAM" id="SSF54928">
    <property type="entry name" value="RNA-binding domain, RBD"/>
    <property type="match status" value="1"/>
</dbReference>
<evidence type="ECO:0000259" key="4">
    <source>
        <dbReference type="PROSITE" id="PS50102"/>
    </source>
</evidence>
<dbReference type="Proteomes" id="UP001165289">
    <property type="component" value="Unassembled WGS sequence"/>
</dbReference>
<dbReference type="GO" id="GO:0030626">
    <property type="term" value="F:U12 snRNA binding"/>
    <property type="evidence" value="ECO:0007669"/>
    <property type="project" value="TreeGrafter"/>
</dbReference>
<evidence type="ECO:0000313" key="5">
    <source>
        <dbReference type="EMBL" id="KAI6653736.1"/>
    </source>
</evidence>
<dbReference type="InterPro" id="IPR045164">
    <property type="entry name" value="RBM41/RNPC3"/>
</dbReference>
<dbReference type="EMBL" id="JAKMXF010000255">
    <property type="protein sequence ID" value="KAI6653736.1"/>
    <property type="molecule type" value="Genomic_DNA"/>
</dbReference>
<dbReference type="InterPro" id="IPR000504">
    <property type="entry name" value="RRM_dom"/>
</dbReference>
<comment type="caution">
    <text evidence="5">The sequence shown here is derived from an EMBL/GenBank/DDBJ whole genome shotgun (WGS) entry which is preliminary data.</text>
</comment>
<feature type="region of interest" description="Disordered" evidence="3">
    <location>
        <begin position="130"/>
        <end position="170"/>
    </location>
</feature>
<feature type="compositionally biased region" description="Polar residues" evidence="3">
    <location>
        <begin position="132"/>
        <end position="143"/>
    </location>
</feature>
<evidence type="ECO:0000256" key="3">
    <source>
        <dbReference type="SAM" id="MobiDB-lite"/>
    </source>
</evidence>
<dbReference type="GO" id="GO:0005689">
    <property type="term" value="C:U12-type spliceosomal complex"/>
    <property type="evidence" value="ECO:0007669"/>
    <property type="project" value="TreeGrafter"/>
</dbReference>
<reference evidence="5 6" key="1">
    <citation type="journal article" date="2023" name="BMC Biol.">
        <title>The compact genome of the sponge Oopsacas minuta (Hexactinellida) is lacking key metazoan core genes.</title>
        <authorList>
            <person name="Santini S."/>
            <person name="Schenkelaars Q."/>
            <person name="Jourda C."/>
            <person name="Duchesne M."/>
            <person name="Belahbib H."/>
            <person name="Rocher C."/>
            <person name="Selva M."/>
            <person name="Riesgo A."/>
            <person name="Vervoort M."/>
            <person name="Leys S.P."/>
            <person name="Kodjabachian L."/>
            <person name="Le Bivic A."/>
            <person name="Borchiellini C."/>
            <person name="Claverie J.M."/>
            <person name="Renard E."/>
        </authorList>
    </citation>
    <scope>NUCLEOTIDE SEQUENCE [LARGE SCALE GENOMIC DNA]</scope>
    <source>
        <strain evidence="5">SPO-2</strain>
    </source>
</reference>
<dbReference type="InterPro" id="IPR035979">
    <property type="entry name" value="RBD_domain_sf"/>
</dbReference>
<dbReference type="PANTHER" id="PTHR16105">
    <property type="entry name" value="RNA-BINDING REGION-CONTAINING PROTEIN 3"/>
    <property type="match status" value="1"/>
</dbReference>
<dbReference type="PANTHER" id="PTHR16105:SF2">
    <property type="entry name" value="RNA-BINDING PROTEIN 41"/>
    <property type="match status" value="1"/>
</dbReference>
<dbReference type="InterPro" id="IPR012677">
    <property type="entry name" value="Nucleotide-bd_a/b_plait_sf"/>
</dbReference>
<proteinExistence type="predicted"/>
<dbReference type="PROSITE" id="PS50102">
    <property type="entry name" value="RRM"/>
    <property type="match status" value="1"/>
</dbReference>
<organism evidence="5 6">
    <name type="scientific">Oopsacas minuta</name>
    <dbReference type="NCBI Taxonomy" id="111878"/>
    <lineage>
        <taxon>Eukaryota</taxon>
        <taxon>Metazoa</taxon>
        <taxon>Porifera</taxon>
        <taxon>Hexactinellida</taxon>
        <taxon>Hexasterophora</taxon>
        <taxon>Lyssacinosida</taxon>
        <taxon>Leucopsacidae</taxon>
        <taxon>Oopsacas</taxon>
    </lineage>
</organism>
<dbReference type="SMART" id="SM00360">
    <property type="entry name" value="RRM"/>
    <property type="match status" value="1"/>
</dbReference>
<sequence>MKRVDNHRGYLAKLKQDSVTISLTETEVRNLTAKQLDINPISLPFKTFISSSAEVFPLSSLEGITTASDYRVKLAKLEQESNLLHDGLSSEQVRIVMGQQQGARRGYPRDPSVREGDLNAIEDKIHEKHEFLQQQSSNTNSIKISRHEQELELSRNNSESNPLSHLLGTDNSKQSNQAVLLFENSLQAIECRRRDADRKRRRLDNNTRTCYKESELNSENPVNTPDDKLNTFEINELIPTYPSHVNNYRLSLPEINQIPRFSGYKPGNPSNKLFIKNLHRKVTLNQFASLFIKFQKIPGPSIKFRLLTGRMKGQAFVEFDSIASATEALYYVTGYILMGRPVIAVYASNTKY</sequence>
<name>A0AAV7JXT2_9METZ</name>
<evidence type="ECO:0000313" key="6">
    <source>
        <dbReference type="Proteomes" id="UP001165289"/>
    </source>
</evidence>